<protein>
    <submittedName>
        <fullName evidence="2">Myristoyl-acyl carrier dehydratase</fullName>
        <ecNumber evidence="2">4.2.1.-</ecNumber>
    </submittedName>
</protein>
<dbReference type="Pfam" id="PF07977">
    <property type="entry name" value="FabA"/>
    <property type="match status" value="1"/>
</dbReference>
<gene>
    <name evidence="2" type="primary">fabZ_1</name>
    <name evidence="2" type="ORF">ERS008529_00374</name>
    <name evidence="3" type="ORF">ERS137968_00951</name>
</gene>
<organism evidence="2 5">
    <name type="scientific">Yersinia pekkanenii</name>
    <dbReference type="NCBI Taxonomy" id="1288385"/>
    <lineage>
        <taxon>Bacteria</taxon>
        <taxon>Pseudomonadati</taxon>
        <taxon>Pseudomonadota</taxon>
        <taxon>Gammaproteobacteria</taxon>
        <taxon>Enterobacterales</taxon>
        <taxon>Yersiniaceae</taxon>
        <taxon>Yersinia</taxon>
    </lineage>
</organism>
<dbReference type="STRING" id="1288385.ERS137968_00951"/>
<dbReference type="PANTHER" id="PTHR30272:SF1">
    <property type="entry name" value="3-HYDROXYACYL-[ACYL-CARRIER-PROTEIN] DEHYDRATASE"/>
    <property type="match status" value="1"/>
</dbReference>
<dbReference type="Proteomes" id="UP000044625">
    <property type="component" value="Unassembled WGS sequence"/>
</dbReference>
<evidence type="ECO:0000256" key="1">
    <source>
        <dbReference type="ARBA" id="ARBA00023239"/>
    </source>
</evidence>
<dbReference type="InterPro" id="IPR013114">
    <property type="entry name" value="FabA_FabZ"/>
</dbReference>
<evidence type="ECO:0000313" key="3">
    <source>
        <dbReference type="EMBL" id="CRY64810.1"/>
    </source>
</evidence>
<keyword evidence="4" id="KW-1185">Reference proteome</keyword>
<keyword evidence="1 2" id="KW-0456">Lyase</keyword>
<proteinExistence type="predicted"/>
<dbReference type="SUPFAM" id="SSF54637">
    <property type="entry name" value="Thioesterase/thiol ester dehydrase-isomerase"/>
    <property type="match status" value="1"/>
</dbReference>
<evidence type="ECO:0000313" key="5">
    <source>
        <dbReference type="Proteomes" id="UP000045840"/>
    </source>
</evidence>
<reference evidence="3 4" key="3">
    <citation type="submission" date="2015-03" db="EMBL/GenBank/DDBJ databases">
        <authorList>
            <consortium name="Pathogen Informatics"/>
            <person name="Murphy D."/>
        </authorList>
    </citation>
    <scope>NUCLEOTIDE SEQUENCE [LARGE SCALE GENOMIC DNA]</scope>
    <source>
        <strain evidence="4">type strain: CIP110230</strain>
        <strain evidence="3">Type strain: CIP110230</strain>
    </source>
</reference>
<dbReference type="EMBL" id="CWJL01000003">
    <property type="protein sequence ID" value="CRY64810.1"/>
    <property type="molecule type" value="Genomic_DNA"/>
</dbReference>
<dbReference type="Gene3D" id="3.10.129.10">
    <property type="entry name" value="Hotdog Thioesterase"/>
    <property type="match status" value="1"/>
</dbReference>
<dbReference type="GO" id="GO:0016829">
    <property type="term" value="F:lyase activity"/>
    <property type="evidence" value="ECO:0007669"/>
    <property type="project" value="UniProtKB-KW"/>
</dbReference>
<dbReference type="EMBL" id="CQAZ01000002">
    <property type="protein sequence ID" value="CNH11093.1"/>
    <property type="molecule type" value="Genomic_DNA"/>
</dbReference>
<evidence type="ECO:0000313" key="2">
    <source>
        <dbReference type="EMBL" id="CNH11093.1"/>
    </source>
</evidence>
<reference evidence="2" key="1">
    <citation type="submission" date="2015-03" db="EMBL/GenBank/DDBJ databases">
        <authorList>
            <person name="Murphy D."/>
        </authorList>
    </citation>
    <scope>NUCLEOTIDE SEQUENCE [LARGE SCALE GENOMIC DNA]</scope>
    <source>
        <strain evidence="2">A125KOH2</strain>
    </source>
</reference>
<dbReference type="InterPro" id="IPR029069">
    <property type="entry name" value="HotDog_dom_sf"/>
</dbReference>
<dbReference type="AlphaFoldDB" id="A0A0T9NHX5"/>
<sequence>MAINSVRNTNEDSAVKRFYGPHLNMKNTELNHLKTKLLFTHDVTNELNTSFGQDIIKKMIPHREPFLMVDNVELINIELRLIQAIRRVDEKDPVFAGHFPNDPIYPGVLQQEVMFQTALILMYFLLNETAIPPVEDNITNAVGTRVYDVFHLSAVRPGELMTIRCCITEYDTFIATAIVQITVNDQIVTVGKGEFHVF</sequence>
<reference evidence="5" key="2">
    <citation type="submission" date="2015-03" db="EMBL/GenBank/DDBJ databases">
        <authorList>
            <consortium name="Pathogen Informatics"/>
        </authorList>
    </citation>
    <scope>NUCLEOTIDE SEQUENCE [LARGE SCALE GENOMIC DNA]</scope>
    <source>
        <strain evidence="5">A125KOH2</strain>
    </source>
</reference>
<evidence type="ECO:0000313" key="4">
    <source>
        <dbReference type="Proteomes" id="UP000044625"/>
    </source>
</evidence>
<dbReference type="Proteomes" id="UP000045840">
    <property type="component" value="Unassembled WGS sequence"/>
</dbReference>
<dbReference type="PANTHER" id="PTHR30272">
    <property type="entry name" value="3-HYDROXYACYL-[ACYL-CARRIER-PROTEIN] DEHYDRATASE"/>
    <property type="match status" value="1"/>
</dbReference>
<accession>A0A0T9NHX5</accession>
<dbReference type="EC" id="4.2.1.-" evidence="2"/>
<name>A0A0T9NHX5_9GAMM</name>